<sequence length="62" mass="7415">MGFPRASRAKPDARAGKKEGGWRVDIHQEFLPALAFRRHRISYFVLRNAPPRILFDYFHFIW</sequence>
<gene>
    <name evidence="1" type="ORF">COT32_01430</name>
</gene>
<proteinExistence type="predicted"/>
<comment type="caution">
    <text evidence="1">The sequence shown here is derived from an EMBL/GenBank/DDBJ whole genome shotgun (WGS) entry which is preliminary data.</text>
</comment>
<protein>
    <submittedName>
        <fullName evidence="1">Uncharacterized protein</fullName>
    </submittedName>
</protein>
<dbReference type="Proteomes" id="UP000231472">
    <property type="component" value="Unassembled WGS sequence"/>
</dbReference>
<dbReference type="EMBL" id="PEYC01000027">
    <property type="protein sequence ID" value="PIS40132.1"/>
    <property type="molecule type" value="Genomic_DNA"/>
</dbReference>
<accession>A0A2H0YQW1</accession>
<reference evidence="2" key="1">
    <citation type="submission" date="2017-09" db="EMBL/GenBank/DDBJ databases">
        <title>Depth-based differentiation of microbial function through sediment-hosted aquifers and enrichment of novel symbionts in the deep terrestrial subsurface.</title>
        <authorList>
            <person name="Probst A.J."/>
            <person name="Ladd B."/>
            <person name="Jarett J.K."/>
            <person name="Geller-Mcgrath D.E."/>
            <person name="Sieber C.M.K."/>
            <person name="Emerson J.B."/>
            <person name="Anantharaman K."/>
            <person name="Thomas B.C."/>
            <person name="Malmstrom R."/>
            <person name="Stieglmeier M."/>
            <person name="Klingl A."/>
            <person name="Woyke T."/>
            <person name="Ryan C.M."/>
            <person name="Banfield J.F."/>
        </authorList>
    </citation>
    <scope>NUCLEOTIDE SEQUENCE [LARGE SCALE GENOMIC DNA]</scope>
</reference>
<evidence type="ECO:0000313" key="1">
    <source>
        <dbReference type="EMBL" id="PIS40132.1"/>
    </source>
</evidence>
<organism evidence="1 2">
    <name type="scientific">Candidatus Nealsonbacteria bacterium CG08_land_8_20_14_0_20_36_22</name>
    <dbReference type="NCBI Taxonomy" id="1974704"/>
    <lineage>
        <taxon>Bacteria</taxon>
        <taxon>Candidatus Nealsoniibacteriota</taxon>
    </lineage>
</organism>
<dbReference type="AlphaFoldDB" id="A0A2H0YQW1"/>
<evidence type="ECO:0000313" key="2">
    <source>
        <dbReference type="Proteomes" id="UP000231472"/>
    </source>
</evidence>
<name>A0A2H0YQW1_9BACT</name>